<evidence type="ECO:0008006" key="13">
    <source>
        <dbReference type="Google" id="ProtNLM"/>
    </source>
</evidence>
<dbReference type="GO" id="GO:0042393">
    <property type="term" value="F:histone binding"/>
    <property type="evidence" value="ECO:0007669"/>
    <property type="project" value="TreeGrafter"/>
</dbReference>
<comment type="caution">
    <text evidence="11">The sequence shown here is derived from an EMBL/GenBank/DDBJ whole genome shotgun (WGS) entry which is preliminary data.</text>
</comment>
<dbReference type="InterPro" id="IPR014001">
    <property type="entry name" value="Helicase_ATP-bd"/>
</dbReference>
<keyword evidence="2" id="KW-0677">Repeat</keyword>
<evidence type="ECO:0000256" key="2">
    <source>
        <dbReference type="ARBA" id="ARBA00022737"/>
    </source>
</evidence>
<dbReference type="GO" id="GO:0003682">
    <property type="term" value="F:chromatin binding"/>
    <property type="evidence" value="ECO:0007669"/>
    <property type="project" value="TreeGrafter"/>
</dbReference>
<dbReference type="Pfam" id="PF00385">
    <property type="entry name" value="Chromo"/>
    <property type="match status" value="1"/>
</dbReference>
<evidence type="ECO:0000259" key="9">
    <source>
        <dbReference type="PROSITE" id="PS51192"/>
    </source>
</evidence>
<feature type="compositionally biased region" description="Acidic residues" evidence="7">
    <location>
        <begin position="1527"/>
        <end position="1538"/>
    </location>
</feature>
<evidence type="ECO:0000256" key="7">
    <source>
        <dbReference type="SAM" id="MobiDB-lite"/>
    </source>
</evidence>
<dbReference type="GO" id="GO:0003677">
    <property type="term" value="F:DNA binding"/>
    <property type="evidence" value="ECO:0007669"/>
    <property type="project" value="TreeGrafter"/>
</dbReference>
<feature type="compositionally biased region" description="Low complexity" evidence="7">
    <location>
        <begin position="1837"/>
        <end position="1851"/>
    </location>
</feature>
<feature type="compositionally biased region" description="Low complexity" evidence="7">
    <location>
        <begin position="27"/>
        <end position="37"/>
    </location>
</feature>
<feature type="region of interest" description="Disordered" evidence="7">
    <location>
        <begin position="1"/>
        <end position="129"/>
    </location>
</feature>
<protein>
    <recommendedName>
        <fullName evidence="13">Chromodomain-helicase-DNA-binding protein 6</fullName>
    </recommendedName>
</protein>
<feature type="domain" description="Helicase C-terminal" evidence="10">
    <location>
        <begin position="640"/>
        <end position="790"/>
    </location>
</feature>
<evidence type="ECO:0000313" key="12">
    <source>
        <dbReference type="Proteomes" id="UP001150569"/>
    </source>
</evidence>
<keyword evidence="4" id="KW-0378">Hydrolase</keyword>
<dbReference type="InterPro" id="IPR038718">
    <property type="entry name" value="SNF2-like_sf"/>
</dbReference>
<dbReference type="GO" id="GO:0016887">
    <property type="term" value="F:ATP hydrolysis activity"/>
    <property type="evidence" value="ECO:0007669"/>
    <property type="project" value="TreeGrafter"/>
</dbReference>
<dbReference type="SMART" id="SM00298">
    <property type="entry name" value="CHROMO"/>
    <property type="match status" value="2"/>
</dbReference>
<dbReference type="GO" id="GO:0140658">
    <property type="term" value="F:ATP-dependent chromatin remodeler activity"/>
    <property type="evidence" value="ECO:0007669"/>
    <property type="project" value="TreeGrafter"/>
</dbReference>
<organism evidence="11 12">
    <name type="scientific">Tieghemiomyces parasiticus</name>
    <dbReference type="NCBI Taxonomy" id="78921"/>
    <lineage>
        <taxon>Eukaryota</taxon>
        <taxon>Fungi</taxon>
        <taxon>Fungi incertae sedis</taxon>
        <taxon>Zoopagomycota</taxon>
        <taxon>Kickxellomycotina</taxon>
        <taxon>Dimargaritomycetes</taxon>
        <taxon>Dimargaritales</taxon>
        <taxon>Dimargaritaceae</taxon>
        <taxon>Tieghemiomyces</taxon>
    </lineage>
</organism>
<dbReference type="GO" id="GO:0005524">
    <property type="term" value="F:ATP binding"/>
    <property type="evidence" value="ECO:0007669"/>
    <property type="project" value="UniProtKB-KW"/>
</dbReference>
<evidence type="ECO:0000259" key="8">
    <source>
        <dbReference type="PROSITE" id="PS50013"/>
    </source>
</evidence>
<dbReference type="InterPro" id="IPR001650">
    <property type="entry name" value="Helicase_C-like"/>
</dbReference>
<dbReference type="InterPro" id="IPR000953">
    <property type="entry name" value="Chromo/chromo_shadow_dom"/>
</dbReference>
<evidence type="ECO:0000313" key="11">
    <source>
        <dbReference type="EMBL" id="KAJ1910022.1"/>
    </source>
</evidence>
<feature type="domain" description="Helicase ATP-binding" evidence="9">
    <location>
        <begin position="328"/>
        <end position="503"/>
    </location>
</feature>
<feature type="compositionally biased region" description="Low complexity" evidence="7">
    <location>
        <begin position="1785"/>
        <end position="1808"/>
    </location>
</feature>
<evidence type="ECO:0000256" key="1">
    <source>
        <dbReference type="ARBA" id="ARBA00004123"/>
    </source>
</evidence>
<dbReference type="Pfam" id="PF00176">
    <property type="entry name" value="SNF2-rel_dom"/>
    <property type="match status" value="1"/>
</dbReference>
<keyword evidence="5" id="KW-0067">ATP-binding</keyword>
<feature type="compositionally biased region" description="Gly residues" evidence="7">
    <location>
        <begin position="1501"/>
        <end position="1510"/>
    </location>
</feature>
<dbReference type="Gene3D" id="1.10.10.60">
    <property type="entry name" value="Homeodomain-like"/>
    <property type="match status" value="1"/>
</dbReference>
<dbReference type="GO" id="GO:0005634">
    <property type="term" value="C:nucleus"/>
    <property type="evidence" value="ECO:0007669"/>
    <property type="project" value="UniProtKB-SubCell"/>
</dbReference>
<evidence type="ECO:0000256" key="4">
    <source>
        <dbReference type="ARBA" id="ARBA00022801"/>
    </source>
</evidence>
<dbReference type="Gene3D" id="3.40.50.300">
    <property type="entry name" value="P-loop containing nucleotide triphosphate hydrolases"/>
    <property type="match status" value="1"/>
</dbReference>
<dbReference type="InterPro" id="IPR023780">
    <property type="entry name" value="Chromo_domain"/>
</dbReference>
<evidence type="ECO:0000256" key="3">
    <source>
        <dbReference type="ARBA" id="ARBA00022741"/>
    </source>
</evidence>
<dbReference type="PANTHER" id="PTHR45623:SF11">
    <property type="entry name" value="KISMET, ISOFORM C"/>
    <property type="match status" value="1"/>
</dbReference>
<keyword evidence="3" id="KW-0547">Nucleotide-binding</keyword>
<dbReference type="FunFam" id="3.40.50.300:FF:000015">
    <property type="entry name" value="chromodomain-helicase-DNA-binding protein 9 isoform X1"/>
    <property type="match status" value="1"/>
</dbReference>
<feature type="compositionally biased region" description="Low complexity" evidence="7">
    <location>
        <begin position="1190"/>
        <end position="1206"/>
    </location>
</feature>
<dbReference type="EMBL" id="JANBPT010001109">
    <property type="protein sequence ID" value="KAJ1910022.1"/>
    <property type="molecule type" value="Genomic_DNA"/>
</dbReference>
<feature type="compositionally biased region" description="Low complexity" evidence="7">
    <location>
        <begin position="1668"/>
        <end position="1687"/>
    </location>
</feature>
<comment type="subcellular location">
    <subcellularLocation>
        <location evidence="1">Nucleus</location>
    </subcellularLocation>
</comment>
<dbReference type="Pfam" id="PF23078">
    <property type="entry name" value="HTH_CHD6-9"/>
    <property type="match status" value="1"/>
</dbReference>
<sequence length="1883" mass="206161">MSDLDDFSDVFTDASDTPPPRVRGPPSSASELSSVFSSDDEDDDASFYAGSTLARPVYGGKQPRAQHNVVGTPKQPPTDYDTFDEDDEGTIPGGGDQAAALDLDDSDDYDEDAPPVKAKKRGRAKGTIATPARRRSWGVPHDPVPIPMATKQLEKILSYKPATDETPEMFLVKYKHASYLHTEWVGRAFIENEHLGKHRLKKFIAQQAAAANAWNDESFNPAYLQVDRVLDEGELPDPQTGEPVVYVLVKWCGQPYDEATWELLEEVRGLDAERLADFHARRLPPDPHRSHTRLCPPPTAFQQLTTSPAFKYGNQLRPYQLEGLNWLLFCWFNRRSCMMADEMGLGKTVQSVSFLYQVHRAHGIHGPFLVVAPLSTVPHWEREFLNWTNLNVLVYHGGATARDLIVGTEFYYKDAAGRTIPHLYKFDVIITTYEMVTAGAPHLRPIPWRIAVFDEAHRLKNKASKVLDTLRGYSFEFRLLLTGTPLQNAVSELFCLLHFIQPEVFSDEQAFLATYGSLTTKEEVDRIQALLKPLMLRRFKEDVEKSIPVKEETVVEVELTAYQKKFYRAILERNFAWLSTGAKGAAGGPSLINIVVELRKCCMHPFLITGAEERIAREVQPATPQAYLDMLIASSGKLVLIDKLLRRLKEGNHKVLIFSQMTRCLDILADYLAARRYNYERIDGSIKGEQRQAAIDRFSTDPQAFVFLLCTRAGGVGINLTAADTCVIYDSDWNPQNDLQAQARCHRIGQTKPVKIYRLLTRNTYEKEMFDKAGMKLGLDRAVLQKMDVQSALRSSDDSAALGGAGLGGSRAPSALSKKEVEELLKKGAYGALMDDDGASAKFCEEDIDQILERRTTVIRHDANEPGSVFSKASFSAAPTAGDDVDINDPEFWTKWAAKADIQVPGTGLADPLILDAPRRRQRRAAQRYQDPDHAPGPDPDVDADLGSSDSEADAEFGRRRNPPARAWTAAEKTRLERKLMVWGYGKWEELQVHLPKRQPADLHAVVRCLVIYSLQLTDIKSAEDRELLADLRVMSELAGDPITDAELVPGLGNIRQIPYPQANKRQTTEYRSFLLDAPGEYLDHIRKKGRNLLLRLQLMYTIRSRIVPEDWNEARRMIIPKVTGSQPAPWWGTGEDRDLLLGIYKYGYQQYDRLLTDPDLHFHEHHFINAPQPDEEDAAAAGGTGGDNGTPARRAATPMATTASTHTGPGLIWPTKAEIGQRLRRIISAIQRRQTADAKRAAKYGGDESPTSDAFSPDASHRLGKSRSHPATFGDGGRSSHGGKRLFASPVRGGALVTSPTTVERWTKREQGEFYKTLSSFGVETTDELPVRIVWDRFRDLSGLHRKDDAALEVCLRALLDRCTVFAEDQNEPIDVDELLPGIAYHALGAQPHGADLDPVRDPNLYDETILTREKARRLLRRIHLLNEVRDVVRYPHLTAALAGARWFNYLPEWWVPAGEHDEGLLRGVALYGIARGDLLCNDPDLPFKDVVMATTTANGVGGGGGGGASSTVTGTREGGPPSASETEDAAGGELDDVEVGTGVEDQLSETEDGDTPTVVSANGHAATTASIGSTLTPATPRNGSTAAPHGQAVLREAVAVRRLEYLCKQAKKYMFKHPVPMDVRAVNALTAIRRSRSGLPTSGGGGDGTGSTPARRSGIKLTLKLGGARPSVSASPASAVGSNSSDQQRFPPLGGKHPIVPASSTTPRSRKQQRLTIGPGSSSPLYGHTDDDDDGEGEGAEPDIFLPSDDDDDGVGTTSTRGALPPAPPPARRGVPPPRSRSRPGTTTTTTAVSSTASTRQSSPSTQGGKGVAAPPPPARRAPSKNESRNRAPIALAVSRSAVLAASAADHGNSVGVNGKRRLGDDGDVGTASPSKRASYE</sequence>
<evidence type="ECO:0000259" key="10">
    <source>
        <dbReference type="PROSITE" id="PS51194"/>
    </source>
</evidence>
<feature type="region of interest" description="Disordered" evidence="7">
    <location>
        <begin position="1501"/>
        <end position="1538"/>
    </location>
</feature>
<dbReference type="PROSITE" id="PS51192">
    <property type="entry name" value="HELICASE_ATP_BIND_1"/>
    <property type="match status" value="1"/>
</dbReference>
<dbReference type="GO" id="GO:0010468">
    <property type="term" value="P:regulation of gene expression"/>
    <property type="evidence" value="ECO:0007669"/>
    <property type="project" value="TreeGrafter"/>
</dbReference>
<reference evidence="11" key="1">
    <citation type="submission" date="2022-07" db="EMBL/GenBank/DDBJ databases">
        <title>Phylogenomic reconstructions and comparative analyses of Kickxellomycotina fungi.</title>
        <authorList>
            <person name="Reynolds N.K."/>
            <person name="Stajich J.E."/>
            <person name="Barry K."/>
            <person name="Grigoriev I.V."/>
            <person name="Crous P."/>
            <person name="Smith M.E."/>
        </authorList>
    </citation>
    <scope>NUCLEOTIDE SEQUENCE</scope>
    <source>
        <strain evidence="11">RSA 861</strain>
    </source>
</reference>
<dbReference type="InterPro" id="IPR049730">
    <property type="entry name" value="SNF2/RAD54-like_C"/>
</dbReference>
<dbReference type="CDD" id="cd17995">
    <property type="entry name" value="DEXHc_CHD6_7_8_9"/>
    <property type="match status" value="1"/>
</dbReference>
<feature type="region of interest" description="Disordered" evidence="7">
    <location>
        <begin position="1175"/>
        <end position="1214"/>
    </location>
</feature>
<dbReference type="GO" id="GO:0000785">
    <property type="term" value="C:chromatin"/>
    <property type="evidence" value="ECO:0007669"/>
    <property type="project" value="TreeGrafter"/>
</dbReference>
<feature type="region of interest" description="Disordered" evidence="7">
    <location>
        <begin position="921"/>
        <end position="968"/>
    </location>
</feature>
<dbReference type="SMART" id="SM00487">
    <property type="entry name" value="DEXDc"/>
    <property type="match status" value="1"/>
</dbReference>
<name>A0A9W8DM68_9FUNG</name>
<dbReference type="CDD" id="cd18793">
    <property type="entry name" value="SF2_C_SNF"/>
    <property type="match status" value="1"/>
</dbReference>
<accession>A0A9W8DM68</accession>
<dbReference type="SUPFAM" id="SSF54160">
    <property type="entry name" value="Chromo domain-like"/>
    <property type="match status" value="2"/>
</dbReference>
<keyword evidence="6" id="KW-0539">Nucleus</keyword>
<dbReference type="Gene3D" id="3.40.50.10810">
    <property type="entry name" value="Tandem AAA-ATPase domain"/>
    <property type="match status" value="1"/>
</dbReference>
<dbReference type="SUPFAM" id="SSF52540">
    <property type="entry name" value="P-loop containing nucleoside triphosphate hydrolases"/>
    <property type="match status" value="2"/>
</dbReference>
<feature type="region of interest" description="Disordered" evidence="7">
    <location>
        <begin position="1238"/>
        <end position="1291"/>
    </location>
</feature>
<dbReference type="OrthoDB" id="5857104at2759"/>
<dbReference type="Proteomes" id="UP001150569">
    <property type="component" value="Unassembled WGS sequence"/>
</dbReference>
<dbReference type="PROSITE" id="PS51194">
    <property type="entry name" value="HELICASE_CTER"/>
    <property type="match status" value="1"/>
</dbReference>
<gene>
    <name evidence="11" type="ORF">IWQ60_010874</name>
</gene>
<dbReference type="Pfam" id="PF00271">
    <property type="entry name" value="Helicase_C"/>
    <property type="match status" value="1"/>
</dbReference>
<dbReference type="InterPro" id="IPR016197">
    <property type="entry name" value="Chromo-like_dom_sf"/>
</dbReference>
<dbReference type="SMART" id="SM00490">
    <property type="entry name" value="HELICc"/>
    <property type="match status" value="1"/>
</dbReference>
<evidence type="ECO:0000256" key="6">
    <source>
        <dbReference type="ARBA" id="ARBA00023242"/>
    </source>
</evidence>
<feature type="compositionally biased region" description="Acidic residues" evidence="7">
    <location>
        <begin position="1732"/>
        <end position="1743"/>
    </location>
</feature>
<feature type="compositionally biased region" description="Pro residues" evidence="7">
    <location>
        <begin position="1767"/>
        <end position="1781"/>
    </location>
</feature>
<feature type="compositionally biased region" description="Polar residues" evidence="7">
    <location>
        <begin position="1874"/>
        <end position="1883"/>
    </location>
</feature>
<feature type="compositionally biased region" description="Acidic residues" evidence="7">
    <location>
        <begin position="102"/>
        <end position="113"/>
    </location>
</feature>
<dbReference type="InterPro" id="IPR056342">
    <property type="entry name" value="HTH_CHD6-9"/>
</dbReference>
<feature type="region of interest" description="Disordered" evidence="7">
    <location>
        <begin position="1636"/>
        <end position="1883"/>
    </location>
</feature>
<dbReference type="Gene3D" id="2.40.50.40">
    <property type="match status" value="2"/>
</dbReference>
<feature type="domain" description="Chromo" evidence="8">
    <location>
        <begin position="224"/>
        <end position="290"/>
    </location>
</feature>
<dbReference type="InterPro" id="IPR027417">
    <property type="entry name" value="P-loop_NTPase"/>
</dbReference>
<keyword evidence="12" id="KW-1185">Reference proteome</keyword>
<dbReference type="PANTHER" id="PTHR45623">
    <property type="entry name" value="CHROMODOMAIN-HELICASE-DNA-BINDING PROTEIN 3-RELATED-RELATED"/>
    <property type="match status" value="1"/>
</dbReference>
<dbReference type="PROSITE" id="PS50013">
    <property type="entry name" value="CHROMO_2"/>
    <property type="match status" value="1"/>
</dbReference>
<evidence type="ECO:0000256" key="5">
    <source>
        <dbReference type="ARBA" id="ARBA00022840"/>
    </source>
</evidence>
<dbReference type="InterPro" id="IPR000330">
    <property type="entry name" value="SNF2_N"/>
</dbReference>
<proteinExistence type="predicted"/>